<accession>A0A2D3V1V1</accession>
<evidence type="ECO:0000313" key="2">
    <source>
        <dbReference type="EMBL" id="CZT19450.1"/>
    </source>
</evidence>
<protein>
    <submittedName>
        <fullName evidence="2">Uncharacterized protein</fullName>
    </submittedName>
</protein>
<dbReference type="AlphaFoldDB" id="A0A2D3V1V1"/>
<name>A0A2D3V1V1_9PEZI</name>
<dbReference type="RefSeq" id="XP_023626340.1">
    <property type="nucleotide sequence ID" value="XM_023770572.1"/>
</dbReference>
<reference evidence="2 3" key="1">
    <citation type="submission" date="2016-03" db="EMBL/GenBank/DDBJ databases">
        <authorList>
            <person name="Ploux O."/>
        </authorList>
    </citation>
    <scope>NUCLEOTIDE SEQUENCE [LARGE SCALE GENOMIC DNA]</scope>
    <source>
        <strain evidence="2 3">URUG2</strain>
    </source>
</reference>
<gene>
    <name evidence="2" type="ORF">RCC_05301</name>
</gene>
<dbReference type="EMBL" id="FJUY01000007">
    <property type="protein sequence ID" value="CZT19450.1"/>
    <property type="molecule type" value="Genomic_DNA"/>
</dbReference>
<sequence length="87" mass="9543">MSCRKAGVQCVFSPRSLMGRPRARRHRGISQTEMQREASAAQAEWAPGIYPPQMAGPYLTGVDISFDEACLTGDKQRRCETVGAIIS</sequence>
<dbReference type="GeneID" id="35600464"/>
<proteinExistence type="predicted"/>
<evidence type="ECO:0000313" key="3">
    <source>
        <dbReference type="Proteomes" id="UP000225277"/>
    </source>
</evidence>
<keyword evidence="3" id="KW-1185">Reference proteome</keyword>
<evidence type="ECO:0000256" key="1">
    <source>
        <dbReference type="SAM" id="MobiDB-lite"/>
    </source>
</evidence>
<feature type="region of interest" description="Disordered" evidence="1">
    <location>
        <begin position="21"/>
        <end position="43"/>
    </location>
</feature>
<dbReference type="Proteomes" id="UP000225277">
    <property type="component" value="Unassembled WGS sequence"/>
</dbReference>
<organism evidence="2 3">
    <name type="scientific">Ramularia collo-cygni</name>
    <dbReference type="NCBI Taxonomy" id="112498"/>
    <lineage>
        <taxon>Eukaryota</taxon>
        <taxon>Fungi</taxon>
        <taxon>Dikarya</taxon>
        <taxon>Ascomycota</taxon>
        <taxon>Pezizomycotina</taxon>
        <taxon>Dothideomycetes</taxon>
        <taxon>Dothideomycetidae</taxon>
        <taxon>Mycosphaerellales</taxon>
        <taxon>Mycosphaerellaceae</taxon>
        <taxon>Ramularia</taxon>
    </lineage>
</organism>